<dbReference type="InterPro" id="IPR025110">
    <property type="entry name" value="AMP-bd_C"/>
</dbReference>
<dbReference type="OrthoDB" id="6509636at2759"/>
<sequence>MKSFYVLVTLLAGIAMAFPAETAELEARGKSTAYPFLLYSNIFSLTYVHRYTWQRGDMAESTLVYPRDQTVWHWLFASGRADPSTTSAASPPGFTDVTTQRHLTFAQVETYATHLSSALVRSHGLRAGDVALIFSKNSIYFPVAALAAVRAGGIACGASPDYTAAELAHTLRLSRARFLFVGPEVLATALAAAAACALPADNIFLIDGRRGDAVRGVDELIVQGSRAGEVPAWTLPPGTTNRDVCAYYGFSSGTTGLPKAVMISHANVIAQCLQMQPITLPDHDKFLAALPFYHITGLIHQFHLPILLRANVFVLPKFSLELALRTIAEYKIVEVLFVPPIVIRVVREPELVGKYDLSHVRRFSSGAAPLSQEILTALEKMFPGTGFKQAYGMTESCSVVTSHVPANYDYKYAFKVGQLVGSTELRLVDPETGRECGVDTPGELWVRGPQVTMGYLDNPTATAETFDADGYLHTGDIGMMDAEGFVSITDRIKDMIKVKGVSVAPAELEDLLLGHPLVKDTAVCGIADDRAGERPKAYVVLQDTAPSAEEAGKALLEFVRSNKARHKWIVEVEVVNTIPKSAAGKILRRRLRDRSAIESVAVVREDRTQAKL</sequence>
<protein>
    <submittedName>
        <fullName evidence="4">4-coumarate-CoA ligase 2</fullName>
    </submittedName>
</protein>
<dbReference type="InterPro" id="IPR042099">
    <property type="entry name" value="ANL_N_sf"/>
</dbReference>
<gene>
    <name evidence="4" type="ORF">CCM_06092</name>
</gene>
<feature type="signal peptide" evidence="1">
    <location>
        <begin position="1"/>
        <end position="17"/>
    </location>
</feature>
<feature type="domain" description="AMP-dependent synthetase/ligase" evidence="2">
    <location>
        <begin position="88"/>
        <end position="456"/>
    </location>
</feature>
<proteinExistence type="predicted"/>
<keyword evidence="4" id="KW-0436">Ligase</keyword>
<dbReference type="STRING" id="983644.G3JIN5"/>
<evidence type="ECO:0000313" key="5">
    <source>
        <dbReference type="Proteomes" id="UP000001610"/>
    </source>
</evidence>
<feature type="chain" id="PRO_5003446263" evidence="1">
    <location>
        <begin position="18"/>
        <end position="612"/>
    </location>
</feature>
<feature type="domain" description="AMP-binding enzyme C-terminal" evidence="3">
    <location>
        <begin position="507"/>
        <end position="585"/>
    </location>
</feature>
<dbReference type="KEGG" id="cmt:CCM_06092"/>
<accession>G3JIN5</accession>
<dbReference type="RefSeq" id="XP_006671296.1">
    <property type="nucleotide sequence ID" value="XM_006671233.1"/>
</dbReference>
<dbReference type="VEuPathDB" id="FungiDB:CCM_06092"/>
<dbReference type="eggNOG" id="KOG1176">
    <property type="taxonomic scope" value="Eukaryota"/>
</dbReference>
<dbReference type="HOGENOM" id="CLU_000022_59_2_1"/>
<dbReference type="SUPFAM" id="SSF56801">
    <property type="entry name" value="Acetyl-CoA synthetase-like"/>
    <property type="match status" value="1"/>
</dbReference>
<dbReference type="AlphaFoldDB" id="G3JIN5"/>
<dbReference type="Gene3D" id="3.30.300.30">
    <property type="match status" value="1"/>
</dbReference>
<dbReference type="Pfam" id="PF13193">
    <property type="entry name" value="AMP-binding_C"/>
    <property type="match status" value="1"/>
</dbReference>
<name>G3JIN5_CORMM</name>
<evidence type="ECO:0000256" key="1">
    <source>
        <dbReference type="SAM" id="SignalP"/>
    </source>
</evidence>
<dbReference type="InterPro" id="IPR020845">
    <property type="entry name" value="AMP-binding_CS"/>
</dbReference>
<keyword evidence="5" id="KW-1185">Reference proteome</keyword>
<dbReference type="InParanoid" id="G3JIN5"/>
<keyword evidence="1" id="KW-0732">Signal</keyword>
<dbReference type="PANTHER" id="PTHR24096">
    <property type="entry name" value="LONG-CHAIN-FATTY-ACID--COA LIGASE"/>
    <property type="match status" value="1"/>
</dbReference>
<dbReference type="Gene3D" id="3.40.50.12780">
    <property type="entry name" value="N-terminal domain of ligase-like"/>
    <property type="match status" value="1"/>
</dbReference>
<dbReference type="Proteomes" id="UP000001610">
    <property type="component" value="Unassembled WGS sequence"/>
</dbReference>
<evidence type="ECO:0000259" key="3">
    <source>
        <dbReference type="Pfam" id="PF13193"/>
    </source>
</evidence>
<dbReference type="Pfam" id="PF00501">
    <property type="entry name" value="AMP-binding"/>
    <property type="match status" value="1"/>
</dbReference>
<dbReference type="InterPro" id="IPR000873">
    <property type="entry name" value="AMP-dep_synth/lig_dom"/>
</dbReference>
<dbReference type="PANTHER" id="PTHR24096:SF422">
    <property type="entry name" value="BCDNA.GH02901"/>
    <property type="match status" value="1"/>
</dbReference>
<reference evidence="4 5" key="1">
    <citation type="journal article" date="2011" name="Genome Biol.">
        <title>Genome sequence of the insect pathogenic fungus Cordyceps militaris, a valued traditional Chinese medicine.</title>
        <authorList>
            <person name="Zheng P."/>
            <person name="Xia Y."/>
            <person name="Xiao G."/>
            <person name="Xiong C."/>
            <person name="Hu X."/>
            <person name="Zhang S."/>
            <person name="Zheng H."/>
            <person name="Huang Y."/>
            <person name="Zhou Y."/>
            <person name="Wang S."/>
            <person name="Zhao G.P."/>
            <person name="Liu X."/>
            <person name="St Leger R.J."/>
            <person name="Wang C."/>
        </authorList>
    </citation>
    <scope>NUCLEOTIDE SEQUENCE [LARGE SCALE GENOMIC DNA]</scope>
    <source>
        <strain evidence="4 5">CM01</strain>
    </source>
</reference>
<dbReference type="EMBL" id="JH126402">
    <property type="protein sequence ID" value="EGX91932.1"/>
    <property type="molecule type" value="Genomic_DNA"/>
</dbReference>
<dbReference type="GeneID" id="18168107"/>
<dbReference type="GO" id="GO:0016405">
    <property type="term" value="F:CoA-ligase activity"/>
    <property type="evidence" value="ECO:0007669"/>
    <property type="project" value="TreeGrafter"/>
</dbReference>
<evidence type="ECO:0000259" key="2">
    <source>
        <dbReference type="Pfam" id="PF00501"/>
    </source>
</evidence>
<evidence type="ECO:0000313" key="4">
    <source>
        <dbReference type="EMBL" id="EGX91932.1"/>
    </source>
</evidence>
<organism evidence="4 5">
    <name type="scientific">Cordyceps militaris (strain CM01)</name>
    <name type="common">Caterpillar fungus</name>
    <dbReference type="NCBI Taxonomy" id="983644"/>
    <lineage>
        <taxon>Eukaryota</taxon>
        <taxon>Fungi</taxon>
        <taxon>Dikarya</taxon>
        <taxon>Ascomycota</taxon>
        <taxon>Pezizomycotina</taxon>
        <taxon>Sordariomycetes</taxon>
        <taxon>Hypocreomycetidae</taxon>
        <taxon>Hypocreales</taxon>
        <taxon>Cordycipitaceae</taxon>
        <taxon>Cordyceps</taxon>
    </lineage>
</organism>
<dbReference type="OMA" id="MTESCGC"/>
<dbReference type="CDD" id="cd05911">
    <property type="entry name" value="Firefly_Luc_like"/>
    <property type="match status" value="1"/>
</dbReference>
<dbReference type="InterPro" id="IPR045851">
    <property type="entry name" value="AMP-bd_C_sf"/>
</dbReference>
<dbReference type="PROSITE" id="PS00455">
    <property type="entry name" value="AMP_BINDING"/>
    <property type="match status" value="1"/>
</dbReference>